<dbReference type="GeneID" id="5143423"/>
<organism evidence="2 3">
    <name type="scientific">Methanocella arvoryzae (strain DSM 22066 / NBRC 105507 / MRE50)</name>
    <dbReference type="NCBI Taxonomy" id="351160"/>
    <lineage>
        <taxon>Archaea</taxon>
        <taxon>Methanobacteriati</taxon>
        <taxon>Methanobacteriota</taxon>
        <taxon>Stenosarchaea group</taxon>
        <taxon>Methanomicrobia</taxon>
        <taxon>Methanocellales</taxon>
        <taxon>Methanocellaceae</taxon>
        <taxon>Methanocella</taxon>
    </lineage>
</organism>
<dbReference type="AlphaFoldDB" id="Q0W4Q1"/>
<reference evidence="2 3" key="1">
    <citation type="journal article" date="2006" name="Science">
        <title>Genome of rice cluster I archaea -- the key methane producers in the rice rhizosphere.</title>
        <authorList>
            <person name="Erkel C."/>
            <person name="Kube M."/>
            <person name="Reinhardt R."/>
            <person name="Liesack W."/>
        </authorList>
    </citation>
    <scope>NUCLEOTIDE SEQUENCE [LARGE SCALE GENOMIC DNA]</scope>
    <source>
        <strain evidence="3">DSM 22066 / NBRC 105507 / MRE50</strain>
    </source>
</reference>
<dbReference type="STRING" id="351160.RCIX1357"/>
<dbReference type="PROSITE" id="PS51257">
    <property type="entry name" value="PROKAR_LIPOPROTEIN"/>
    <property type="match status" value="1"/>
</dbReference>
<dbReference type="Proteomes" id="UP000000663">
    <property type="component" value="Chromosome"/>
</dbReference>
<sequence>MSDRFFISTCAITLVFLACLAVVIAGGTGQDGGWQTSSGDYRPAYTLDAHRSHAADAYYLECGAIRERLTLDDLATRVREQGGFTYNPLYGATPKSGYAVSLQGYSRVFDNNEAVSVELRQYMLETWQEMADPARYAGGWADGGRLYLDVSIVLQDEREARKTGRANNQTAIYSLGTSESIYLQGPDGSWLIDAEGNWLPGTGYSGSQSTLEEPSQAGQGAA</sequence>
<evidence type="ECO:0000313" key="3">
    <source>
        <dbReference type="Proteomes" id="UP000000663"/>
    </source>
</evidence>
<name>Q0W4Q1_METAR</name>
<proteinExistence type="predicted"/>
<gene>
    <name evidence="2" type="ORF">RCIX1357</name>
</gene>
<dbReference type="KEGG" id="rci:RCIX1357"/>
<evidence type="ECO:0000256" key="1">
    <source>
        <dbReference type="SAM" id="MobiDB-lite"/>
    </source>
</evidence>
<feature type="region of interest" description="Disordered" evidence="1">
    <location>
        <begin position="203"/>
        <end position="222"/>
    </location>
</feature>
<dbReference type="EMBL" id="AM114193">
    <property type="protein sequence ID" value="CAJ36642.1"/>
    <property type="molecule type" value="Genomic_DNA"/>
</dbReference>
<protein>
    <submittedName>
        <fullName evidence="2">Uncharacterized protein</fullName>
    </submittedName>
</protein>
<dbReference type="RefSeq" id="WP_012035909.1">
    <property type="nucleotide sequence ID" value="NC_009464.1"/>
</dbReference>
<accession>Q0W4Q1</accession>
<evidence type="ECO:0000313" key="2">
    <source>
        <dbReference type="EMBL" id="CAJ36642.1"/>
    </source>
</evidence>
<feature type="compositionally biased region" description="Polar residues" evidence="1">
    <location>
        <begin position="205"/>
        <end position="222"/>
    </location>
</feature>
<keyword evidence="3" id="KW-1185">Reference proteome</keyword>